<dbReference type="STRING" id="205130.ENSMAMP00000000557"/>
<keyword evidence="3" id="KW-0472">Membrane</keyword>
<dbReference type="InterPro" id="IPR016187">
    <property type="entry name" value="CTDL_fold"/>
</dbReference>
<dbReference type="GeneTree" id="ENSGT01150000287296"/>
<protein>
    <submittedName>
        <fullName evidence="5">C-type lectin domain family 17, member A-like</fullName>
    </submittedName>
</protein>
<dbReference type="OrthoDB" id="6345871at2759"/>
<name>A0A3Q3KGK5_9TELE</name>
<dbReference type="SUPFAM" id="SSF56436">
    <property type="entry name" value="C-type lectin-like"/>
    <property type="match status" value="1"/>
</dbReference>
<proteinExistence type="predicted"/>
<reference evidence="5" key="2">
    <citation type="submission" date="2025-09" db="UniProtKB">
        <authorList>
            <consortium name="Ensembl"/>
        </authorList>
    </citation>
    <scope>IDENTIFICATION</scope>
</reference>
<dbReference type="Proteomes" id="UP000261640">
    <property type="component" value="Unplaced"/>
</dbReference>
<dbReference type="PANTHER" id="PTHR15028">
    <property type="entry name" value="CD72-RELATED"/>
    <property type="match status" value="1"/>
</dbReference>
<evidence type="ECO:0000256" key="1">
    <source>
        <dbReference type="ARBA" id="ARBA00023157"/>
    </source>
</evidence>
<reference evidence="5" key="1">
    <citation type="submission" date="2025-08" db="UniProtKB">
        <authorList>
            <consortium name="Ensembl"/>
        </authorList>
    </citation>
    <scope>IDENTIFICATION</scope>
</reference>
<dbReference type="AlphaFoldDB" id="A0A3Q3KGK5"/>
<dbReference type="PROSITE" id="PS50041">
    <property type="entry name" value="C_TYPE_LECTIN_2"/>
    <property type="match status" value="1"/>
</dbReference>
<evidence type="ECO:0000259" key="4">
    <source>
        <dbReference type="PROSITE" id="PS50041"/>
    </source>
</evidence>
<dbReference type="PROSITE" id="PS00615">
    <property type="entry name" value="C_TYPE_LECTIN_1"/>
    <property type="match status" value="1"/>
</dbReference>
<keyword evidence="3" id="KW-1133">Transmembrane helix</keyword>
<dbReference type="InterPro" id="IPR016186">
    <property type="entry name" value="C-type_lectin-like/link_sf"/>
</dbReference>
<dbReference type="GO" id="GO:0005886">
    <property type="term" value="C:plasma membrane"/>
    <property type="evidence" value="ECO:0007669"/>
    <property type="project" value="InterPro"/>
</dbReference>
<feature type="domain" description="C-type lectin" evidence="4">
    <location>
        <begin position="210"/>
        <end position="325"/>
    </location>
</feature>
<dbReference type="Pfam" id="PF00059">
    <property type="entry name" value="Lectin_C"/>
    <property type="match status" value="1"/>
</dbReference>
<dbReference type="RefSeq" id="XP_026173666.1">
    <property type="nucleotide sequence ID" value="XM_026317881.1"/>
</dbReference>
<evidence type="ECO:0000256" key="3">
    <source>
        <dbReference type="SAM" id="Phobius"/>
    </source>
</evidence>
<feature type="coiled-coil region" evidence="2">
    <location>
        <begin position="98"/>
        <end position="174"/>
    </location>
</feature>
<dbReference type="GO" id="GO:0004888">
    <property type="term" value="F:transmembrane signaling receptor activity"/>
    <property type="evidence" value="ECO:0007669"/>
    <property type="project" value="InterPro"/>
</dbReference>
<evidence type="ECO:0000313" key="5">
    <source>
        <dbReference type="Ensembl" id="ENSMAMP00000000557.1"/>
    </source>
</evidence>
<keyword evidence="6" id="KW-1185">Reference proteome</keyword>
<keyword evidence="3" id="KW-0812">Transmembrane</keyword>
<dbReference type="GeneID" id="113136812"/>
<evidence type="ECO:0000256" key="2">
    <source>
        <dbReference type="SAM" id="Coils"/>
    </source>
</evidence>
<keyword evidence="1" id="KW-1015">Disulfide bond</keyword>
<dbReference type="InterPro" id="IPR039689">
    <property type="entry name" value="CD72"/>
</dbReference>
<dbReference type="InterPro" id="IPR001304">
    <property type="entry name" value="C-type_lectin-like"/>
</dbReference>
<dbReference type="InterPro" id="IPR018378">
    <property type="entry name" value="C-type_lectin_CS"/>
</dbReference>
<sequence>MAEGDINYASVVFKTQQNSQHQVEAKREDEIVYDEVKMQSKTTEQTANTKAGLLPDEKNRSCHYPHLVCCLVIICVILLLGIIGISVYLTTFSDERGIKELELLKDNLTQTNSKLSSDNENLRMDNKNLTQAHTVLVSKVENLTAENLQLKKQNQNLETDKKNLTEQILNMETKWTELNVTRAQWSIDNYCPKGNNGRQCRPCQEGWYQSQSSCFAINNPGRPDLKTWEEARENCGGKGSDLAVAVNEADRTFIISKSWNSEGITGYWIGLRVEGGQWKWINGSDLINSSWVDAPTNGNCAVSDDKQHQKWKSVNCTEKLRWICGKKAITV</sequence>
<keyword evidence="2" id="KW-0175">Coiled coil</keyword>
<dbReference type="SMART" id="SM00034">
    <property type="entry name" value="CLECT"/>
    <property type="match status" value="1"/>
</dbReference>
<dbReference type="InParanoid" id="A0A3Q3KGK5"/>
<dbReference type="PANTHER" id="PTHR15028:SF6">
    <property type="entry name" value="B-CELL DIFFERENTIATION ANTIGEN CD72"/>
    <property type="match status" value="1"/>
</dbReference>
<evidence type="ECO:0000313" key="6">
    <source>
        <dbReference type="Proteomes" id="UP000261640"/>
    </source>
</evidence>
<dbReference type="Ensembl" id="ENSMAMT00000000569.2">
    <property type="protein sequence ID" value="ENSMAMP00000000557.1"/>
    <property type="gene ID" value="ENSMAMG00000000404.2"/>
</dbReference>
<accession>A0A3Q3KGK5</accession>
<feature type="transmembrane region" description="Helical" evidence="3">
    <location>
        <begin position="67"/>
        <end position="89"/>
    </location>
</feature>
<dbReference type="Gene3D" id="3.10.100.10">
    <property type="entry name" value="Mannose-Binding Protein A, subunit A"/>
    <property type="match status" value="1"/>
</dbReference>
<organism evidence="5 6">
    <name type="scientific">Mastacembelus armatus</name>
    <name type="common">zig-zag eel</name>
    <dbReference type="NCBI Taxonomy" id="205130"/>
    <lineage>
        <taxon>Eukaryota</taxon>
        <taxon>Metazoa</taxon>
        <taxon>Chordata</taxon>
        <taxon>Craniata</taxon>
        <taxon>Vertebrata</taxon>
        <taxon>Euteleostomi</taxon>
        <taxon>Actinopterygii</taxon>
        <taxon>Neopterygii</taxon>
        <taxon>Teleostei</taxon>
        <taxon>Neoteleostei</taxon>
        <taxon>Acanthomorphata</taxon>
        <taxon>Anabantaria</taxon>
        <taxon>Synbranchiformes</taxon>
        <taxon>Mastacembelidae</taxon>
        <taxon>Mastacembelus</taxon>
    </lineage>
</organism>